<proteinExistence type="predicted"/>
<dbReference type="EMBL" id="WISZ01000254">
    <property type="protein sequence ID" value="MQX13173.1"/>
    <property type="molecule type" value="Genomic_DNA"/>
</dbReference>
<evidence type="ECO:0000256" key="1">
    <source>
        <dbReference type="ARBA" id="ARBA00001913"/>
    </source>
</evidence>
<keyword evidence="3" id="KW-0964">Secreted</keyword>
<organism evidence="6 7">
    <name type="scientific">Rhizobium fredii</name>
    <name type="common">Sinorhizobium fredii</name>
    <dbReference type="NCBI Taxonomy" id="380"/>
    <lineage>
        <taxon>Bacteria</taxon>
        <taxon>Pseudomonadati</taxon>
        <taxon>Pseudomonadota</taxon>
        <taxon>Alphaproteobacteria</taxon>
        <taxon>Hyphomicrobiales</taxon>
        <taxon>Rhizobiaceae</taxon>
        <taxon>Sinorhizobium/Ensifer group</taxon>
        <taxon>Sinorhizobium</taxon>
    </lineage>
</organism>
<feature type="domain" description="Peptidase M10 serralysin C-terminal" evidence="5">
    <location>
        <begin position="317"/>
        <end position="413"/>
    </location>
</feature>
<keyword evidence="4" id="KW-0677">Repeat</keyword>
<dbReference type="InterPro" id="IPR013858">
    <property type="entry name" value="Peptidase_M10B_C"/>
</dbReference>
<dbReference type="RefSeq" id="WP_037436296.1">
    <property type="nucleotide sequence ID" value="NZ_BJNI01000144.1"/>
</dbReference>
<dbReference type="PROSITE" id="PS00330">
    <property type="entry name" value="HEMOLYSIN_CALCIUM"/>
    <property type="match status" value="1"/>
</dbReference>
<dbReference type="InterPro" id="IPR001343">
    <property type="entry name" value="Hemolysn_Ca-bd"/>
</dbReference>
<dbReference type="AlphaFoldDB" id="A0A844AJM3"/>
<dbReference type="GO" id="GO:0005509">
    <property type="term" value="F:calcium ion binding"/>
    <property type="evidence" value="ECO:0007669"/>
    <property type="project" value="InterPro"/>
</dbReference>
<comment type="caution">
    <text evidence="6">The sequence shown here is derived from an EMBL/GenBank/DDBJ whole genome shotgun (WGS) entry which is preliminary data.</text>
</comment>
<accession>A0A844AJM3</accession>
<gene>
    <name evidence="6" type="ORF">GHK48_34450</name>
</gene>
<evidence type="ECO:0000256" key="2">
    <source>
        <dbReference type="ARBA" id="ARBA00004613"/>
    </source>
</evidence>
<dbReference type="InterPro" id="IPR011049">
    <property type="entry name" value="Serralysin-like_metalloprot_C"/>
</dbReference>
<comment type="cofactor">
    <cofactor evidence="1">
        <name>Ca(2+)</name>
        <dbReference type="ChEBI" id="CHEBI:29108"/>
    </cofactor>
</comment>
<sequence>MATLNFYFPGGKYPQSYTPAISGFDFNPQFGELVDLETATLVSKSSTQIRYQLDNGLKLTITGSGFTFNAAGEATGGTITKFELFQSNGTTLVQSLTGLSHSLVALEDAVEAYDAWGVQKWLLNRSDTLNGSSGADDMYGFAGNDTFKGNGGDDFFVGGEGKDSYDGGSGYDQLSFDDAYNNTNAFKGIVLDAIARTVTDPYGNAETFTSIESFRGTQFADSMKGSSLGEEFMGLGGRDTIDGGGGFDVVRFHRDERFGGTAGVKVNLATGVATDGFGKQDKLTSIEGVRGTDFADSLTGSTVANFLRGDGGNDTLAGGLGNDTLVGGGGKDTFLFNTAPNASSNADKIEDFSAADDTIRLENAIFTAISGTGTLTAAQFVKNTTGSAADASDRIIYETDTGKLYYDSNGNAAGGSVHFATISTNLSITNADFFVV</sequence>
<dbReference type="Gene3D" id="2.150.10.10">
    <property type="entry name" value="Serralysin-like metalloprotease, C-terminal"/>
    <property type="match status" value="2"/>
</dbReference>
<reference evidence="6 7" key="1">
    <citation type="journal article" date="2013" name="Genome Biol.">
        <title>Comparative genomics of the core and accessory genomes of 48 Sinorhizobium strains comprising five genospecies.</title>
        <authorList>
            <person name="Sugawara M."/>
            <person name="Epstein B."/>
            <person name="Badgley B.D."/>
            <person name="Unno T."/>
            <person name="Xu L."/>
            <person name="Reese J."/>
            <person name="Gyaneshwar P."/>
            <person name="Denny R."/>
            <person name="Mudge J."/>
            <person name="Bharti A.K."/>
            <person name="Farmer A.D."/>
            <person name="May G.D."/>
            <person name="Woodward J.E."/>
            <person name="Medigue C."/>
            <person name="Vallenet D."/>
            <person name="Lajus A."/>
            <person name="Rouy Z."/>
            <person name="Martinez-Vaz B."/>
            <person name="Tiffin P."/>
            <person name="Young N.D."/>
            <person name="Sadowsky M.J."/>
        </authorList>
    </citation>
    <scope>NUCLEOTIDE SEQUENCE [LARGE SCALE GENOMIC DNA]</scope>
    <source>
        <strain evidence="6 7">USDA205</strain>
    </source>
</reference>
<dbReference type="SUPFAM" id="SSF51120">
    <property type="entry name" value="beta-Roll"/>
    <property type="match status" value="2"/>
</dbReference>
<dbReference type="InterPro" id="IPR050557">
    <property type="entry name" value="RTX_toxin/Mannuronan_C5-epim"/>
</dbReference>
<evidence type="ECO:0000313" key="6">
    <source>
        <dbReference type="EMBL" id="MQX13173.1"/>
    </source>
</evidence>
<dbReference type="PRINTS" id="PR00313">
    <property type="entry name" value="CABNDNGRPT"/>
</dbReference>
<dbReference type="Pfam" id="PF00353">
    <property type="entry name" value="HemolysinCabind"/>
    <property type="match status" value="2"/>
</dbReference>
<dbReference type="GO" id="GO:0005615">
    <property type="term" value="C:extracellular space"/>
    <property type="evidence" value="ECO:0007669"/>
    <property type="project" value="InterPro"/>
</dbReference>
<evidence type="ECO:0000313" key="7">
    <source>
        <dbReference type="Proteomes" id="UP000466694"/>
    </source>
</evidence>
<evidence type="ECO:0000256" key="3">
    <source>
        <dbReference type="ARBA" id="ARBA00022525"/>
    </source>
</evidence>
<evidence type="ECO:0000256" key="4">
    <source>
        <dbReference type="ARBA" id="ARBA00022737"/>
    </source>
</evidence>
<dbReference type="Pfam" id="PF08548">
    <property type="entry name" value="Peptidase_M10_C"/>
    <property type="match status" value="1"/>
</dbReference>
<dbReference type="PANTHER" id="PTHR38340:SF1">
    <property type="entry name" value="S-LAYER PROTEIN"/>
    <property type="match status" value="1"/>
</dbReference>
<protein>
    <submittedName>
        <fullName evidence="6">Calcium-binding protein</fullName>
    </submittedName>
</protein>
<dbReference type="PANTHER" id="PTHR38340">
    <property type="entry name" value="S-LAYER PROTEIN"/>
    <property type="match status" value="1"/>
</dbReference>
<evidence type="ECO:0000259" key="5">
    <source>
        <dbReference type="Pfam" id="PF08548"/>
    </source>
</evidence>
<dbReference type="InterPro" id="IPR018511">
    <property type="entry name" value="Hemolysin-typ_Ca-bd_CS"/>
</dbReference>
<dbReference type="Proteomes" id="UP000466694">
    <property type="component" value="Unassembled WGS sequence"/>
</dbReference>
<name>A0A844AJM3_RHIFR</name>
<comment type="subcellular location">
    <subcellularLocation>
        <location evidence="2">Secreted</location>
    </subcellularLocation>
</comment>